<evidence type="ECO:0000313" key="4">
    <source>
        <dbReference type="Proteomes" id="UP000474758"/>
    </source>
</evidence>
<protein>
    <submittedName>
        <fullName evidence="3">Uncharacterized protein</fullName>
    </submittedName>
</protein>
<feature type="compositionally biased region" description="Basic and acidic residues" evidence="1">
    <location>
        <begin position="78"/>
        <end position="87"/>
    </location>
</feature>
<proteinExistence type="predicted"/>
<keyword evidence="2" id="KW-0732">Signal</keyword>
<gene>
    <name evidence="3" type="ORF">G5V65_19005</name>
</gene>
<dbReference type="AlphaFoldDB" id="A0A6M1U8P3"/>
<evidence type="ECO:0000256" key="1">
    <source>
        <dbReference type="SAM" id="MobiDB-lite"/>
    </source>
</evidence>
<feature type="chain" id="PRO_5027085644" evidence="2">
    <location>
        <begin position="32"/>
        <end position="87"/>
    </location>
</feature>
<sequence>MITTSLRGVAVATLTLGLITAVAPLAAQAHAIDSVPSAELLSVQPSDPGFEGFETARRGRGADDAPGHVRGGGKKRGRGADDGPNHS</sequence>
<evidence type="ECO:0000256" key="2">
    <source>
        <dbReference type="SAM" id="SignalP"/>
    </source>
</evidence>
<reference evidence="3 4" key="1">
    <citation type="submission" date="2020-02" db="EMBL/GenBank/DDBJ databases">
        <title>Rhodobacter translucens sp. nov., a novel bacterium isolated from activated sludge.</title>
        <authorList>
            <person name="Liu J."/>
        </authorList>
    </citation>
    <scope>NUCLEOTIDE SEQUENCE [LARGE SCALE GENOMIC DNA]</scope>
    <source>
        <strain evidence="3 4">HX-7-19</strain>
    </source>
</reference>
<accession>A0A6M1U8P3</accession>
<evidence type="ECO:0000313" key="3">
    <source>
        <dbReference type="EMBL" id="NGQ92985.1"/>
    </source>
</evidence>
<dbReference type="EMBL" id="JAALFE010000027">
    <property type="protein sequence ID" value="NGQ92985.1"/>
    <property type="molecule type" value="Genomic_DNA"/>
</dbReference>
<feature type="compositionally biased region" description="Basic and acidic residues" evidence="1">
    <location>
        <begin position="54"/>
        <end position="67"/>
    </location>
</feature>
<feature type="signal peptide" evidence="2">
    <location>
        <begin position="1"/>
        <end position="31"/>
    </location>
</feature>
<dbReference type="Proteomes" id="UP000474758">
    <property type="component" value="Unassembled WGS sequence"/>
</dbReference>
<name>A0A6M1U8P3_9RHOB</name>
<comment type="caution">
    <text evidence="3">The sequence shown here is derived from an EMBL/GenBank/DDBJ whole genome shotgun (WGS) entry which is preliminary data.</text>
</comment>
<organism evidence="3 4">
    <name type="scientific">Paragemmobacter kunshanensis</name>
    <dbReference type="NCBI Taxonomy" id="2583234"/>
    <lineage>
        <taxon>Bacteria</taxon>
        <taxon>Pseudomonadati</taxon>
        <taxon>Pseudomonadota</taxon>
        <taxon>Alphaproteobacteria</taxon>
        <taxon>Rhodobacterales</taxon>
        <taxon>Paracoccaceae</taxon>
        <taxon>Paragemmobacter</taxon>
    </lineage>
</organism>
<keyword evidence="4" id="KW-1185">Reference proteome</keyword>
<feature type="region of interest" description="Disordered" evidence="1">
    <location>
        <begin position="41"/>
        <end position="87"/>
    </location>
</feature>
<dbReference type="RefSeq" id="WP_165053397.1">
    <property type="nucleotide sequence ID" value="NZ_JAALFE010000027.1"/>
</dbReference>